<dbReference type="GO" id="GO:0016787">
    <property type="term" value="F:hydrolase activity"/>
    <property type="evidence" value="ECO:0007669"/>
    <property type="project" value="UniProtKB-KW"/>
</dbReference>
<dbReference type="PANTHER" id="PTHR11559">
    <property type="entry name" value="CARBOXYLESTERASE"/>
    <property type="match status" value="1"/>
</dbReference>
<dbReference type="Proteomes" id="UP000534306">
    <property type="component" value="Unassembled WGS sequence"/>
</dbReference>
<comment type="caution">
    <text evidence="5">The sequence shown here is derived from an EMBL/GenBank/DDBJ whole genome shotgun (WGS) entry which is preliminary data.</text>
</comment>
<protein>
    <recommendedName>
        <fullName evidence="3">Carboxylic ester hydrolase</fullName>
        <ecNumber evidence="3">3.1.1.-</ecNumber>
    </recommendedName>
</protein>
<dbReference type="InterPro" id="IPR050309">
    <property type="entry name" value="Type-B_Carboxylest/Lipase"/>
</dbReference>
<accession>A0A7Y4KXZ6</accession>
<dbReference type="EC" id="3.1.1.-" evidence="3"/>
<proteinExistence type="inferred from homology"/>
<keyword evidence="6" id="KW-1185">Reference proteome</keyword>
<dbReference type="InterPro" id="IPR029058">
    <property type="entry name" value="AB_hydrolase_fold"/>
</dbReference>
<feature type="domain" description="Carboxylesterase type B" evidence="4">
    <location>
        <begin position="10"/>
        <end position="491"/>
    </location>
</feature>
<dbReference type="InterPro" id="IPR019826">
    <property type="entry name" value="Carboxylesterase_B_AS"/>
</dbReference>
<comment type="similarity">
    <text evidence="1 3">Belongs to the type-B carboxylesterase/lipase family.</text>
</comment>
<dbReference type="AlphaFoldDB" id="A0A7Y4KXZ6"/>
<reference evidence="5 6" key="1">
    <citation type="submission" date="2020-05" db="EMBL/GenBank/DDBJ databases">
        <title>Genome sequence of Kribbella sandramycini ATCC 39419.</title>
        <authorList>
            <person name="Maclea K.S."/>
            <person name="Fair J.L."/>
        </authorList>
    </citation>
    <scope>NUCLEOTIDE SEQUENCE [LARGE SCALE GENOMIC DNA]</scope>
    <source>
        <strain evidence="5 6">ATCC 39419</strain>
    </source>
</reference>
<evidence type="ECO:0000259" key="4">
    <source>
        <dbReference type="Pfam" id="PF00135"/>
    </source>
</evidence>
<evidence type="ECO:0000256" key="2">
    <source>
        <dbReference type="ARBA" id="ARBA00022801"/>
    </source>
</evidence>
<organism evidence="5 6">
    <name type="scientific">Kribbella sandramycini</name>
    <dbReference type="NCBI Taxonomy" id="60450"/>
    <lineage>
        <taxon>Bacteria</taxon>
        <taxon>Bacillati</taxon>
        <taxon>Actinomycetota</taxon>
        <taxon>Actinomycetes</taxon>
        <taxon>Propionibacteriales</taxon>
        <taxon>Kribbellaceae</taxon>
        <taxon>Kribbella</taxon>
    </lineage>
</organism>
<evidence type="ECO:0000313" key="5">
    <source>
        <dbReference type="EMBL" id="NOL40740.1"/>
    </source>
</evidence>
<dbReference type="SUPFAM" id="SSF53474">
    <property type="entry name" value="alpha/beta-Hydrolases"/>
    <property type="match status" value="1"/>
</dbReference>
<dbReference type="Gene3D" id="3.40.50.1820">
    <property type="entry name" value="alpha/beta hydrolase"/>
    <property type="match status" value="1"/>
</dbReference>
<evidence type="ECO:0000256" key="3">
    <source>
        <dbReference type="RuleBase" id="RU361235"/>
    </source>
</evidence>
<name>A0A7Y4KXZ6_9ACTN</name>
<dbReference type="EMBL" id="JABJRC010000002">
    <property type="protein sequence ID" value="NOL40740.1"/>
    <property type="molecule type" value="Genomic_DNA"/>
</dbReference>
<gene>
    <name evidence="5" type="ORF">HPO96_10830</name>
</gene>
<dbReference type="PROSITE" id="PS00122">
    <property type="entry name" value="CARBOXYLESTERASE_B_1"/>
    <property type="match status" value="1"/>
</dbReference>
<evidence type="ECO:0000313" key="6">
    <source>
        <dbReference type="Proteomes" id="UP000534306"/>
    </source>
</evidence>
<evidence type="ECO:0000256" key="1">
    <source>
        <dbReference type="ARBA" id="ARBA00005964"/>
    </source>
</evidence>
<keyword evidence="2 3" id="KW-0378">Hydrolase</keyword>
<dbReference type="Pfam" id="PF00135">
    <property type="entry name" value="COesterase"/>
    <property type="match status" value="1"/>
</dbReference>
<sequence length="493" mass="50692">MGCVDALAVTTGGQIKGRSDGEVTAFLGVPYAAAPVGEQAYAAPQPVSWEGVRDATELGPTAPQPPYEPPYDGLLSNPLIPGADCLNVNVWTPGGSGLPILVWFHGGAFRNGSNAVPEYDGTAFARDGVVLVGVNYRLGIQGFGVVPGSPSNRGLLDQVAALRWVQENIAAFGGDPGQVTIAGESAGGMSVATLMSIPAAKGLFRRVIMQSGSASVAAQESDAVAVSAEIARRLGVECSAAGLASVGLDELIGAQRSVAMEMRAKPDPERWGVSTIRAGGGIMPFMPVIDGELIFDVPVRTIAAGAAAGIELLAGTTADEFHFFTVPSGLAAAITPEMLPAALAARGLPPELGAAYAANRPGATPGDVVSDVLTDATFTIPTLKLATAQRDHGPTYLYEFAWPSPLEGVGACHSLELAFMFDTLGTATSPLYGSAAPQALADHMHATWVAFAATGAPGWPPLSATARPVHIFNHPTSELHDNPRAAELALWST</sequence>
<dbReference type="InterPro" id="IPR002018">
    <property type="entry name" value="CarbesteraseB"/>
</dbReference>